<dbReference type="AlphaFoldDB" id="A0A916LFA5"/>
<evidence type="ECO:0000313" key="2">
    <source>
        <dbReference type="EMBL" id="COZ97487.1"/>
    </source>
</evidence>
<feature type="compositionally biased region" description="Basic and acidic residues" evidence="1">
    <location>
        <begin position="28"/>
        <end position="58"/>
    </location>
</feature>
<dbReference type="EMBL" id="CSBK01002576">
    <property type="protein sequence ID" value="COZ97487.1"/>
    <property type="molecule type" value="Genomic_DNA"/>
</dbReference>
<dbReference type="Proteomes" id="UP000039021">
    <property type="component" value="Unassembled WGS sequence"/>
</dbReference>
<reference evidence="3" key="1">
    <citation type="submission" date="2015-03" db="EMBL/GenBank/DDBJ databases">
        <authorList>
            <consortium name="Pathogen Informatics"/>
        </authorList>
    </citation>
    <scope>NUCLEOTIDE SEQUENCE [LARGE SCALE GENOMIC DNA]</scope>
    <source>
        <strain evidence="3">N09902308</strain>
    </source>
</reference>
<name>A0A916LFA5_MYCTX</name>
<proteinExistence type="predicted"/>
<sequence length="82" mass="9264">MATTASSSKPEVAEANVVLVTIVADVKNCDGDTGRDTPRPNRYAETRSRMEHHRENRGQKSQPRYARDRSIEQGADRKHQQT</sequence>
<feature type="region of interest" description="Disordered" evidence="1">
    <location>
        <begin position="28"/>
        <end position="82"/>
    </location>
</feature>
<organism evidence="2 3">
    <name type="scientific">Mycobacterium tuberculosis</name>
    <dbReference type="NCBI Taxonomy" id="1773"/>
    <lineage>
        <taxon>Bacteria</taxon>
        <taxon>Bacillati</taxon>
        <taxon>Actinomycetota</taxon>
        <taxon>Actinomycetes</taxon>
        <taxon>Mycobacteriales</taxon>
        <taxon>Mycobacteriaceae</taxon>
        <taxon>Mycobacterium</taxon>
        <taxon>Mycobacterium tuberculosis complex</taxon>
    </lineage>
</organism>
<protein>
    <submittedName>
        <fullName evidence="2">Uncharacterized protein</fullName>
    </submittedName>
</protein>
<gene>
    <name evidence="2" type="ORF">ERS007739_04289</name>
</gene>
<comment type="caution">
    <text evidence="2">The sequence shown here is derived from an EMBL/GenBank/DDBJ whole genome shotgun (WGS) entry which is preliminary data.</text>
</comment>
<accession>A0A916LFA5</accession>
<evidence type="ECO:0000313" key="3">
    <source>
        <dbReference type="Proteomes" id="UP000039021"/>
    </source>
</evidence>
<evidence type="ECO:0000256" key="1">
    <source>
        <dbReference type="SAM" id="MobiDB-lite"/>
    </source>
</evidence>
<feature type="compositionally biased region" description="Basic and acidic residues" evidence="1">
    <location>
        <begin position="65"/>
        <end position="82"/>
    </location>
</feature>